<dbReference type="GO" id="GO:0006879">
    <property type="term" value="P:intracellular iron ion homeostasis"/>
    <property type="evidence" value="ECO:0007669"/>
    <property type="project" value="TreeGrafter"/>
</dbReference>
<dbReference type="GeneID" id="87869789"/>
<keyword evidence="9" id="KW-0560">Oxidoreductase</keyword>
<dbReference type="InterPro" id="IPR039261">
    <property type="entry name" value="FNR_nucleotide-bd"/>
</dbReference>
<protein>
    <recommendedName>
        <fullName evidence="3">ferric-chelate reductase (NADPH)</fullName>
        <ecNumber evidence="3">1.16.1.9</ecNumber>
    </recommendedName>
</protein>
<feature type="region of interest" description="Disordered" evidence="14">
    <location>
        <begin position="1"/>
        <end position="20"/>
    </location>
</feature>
<evidence type="ECO:0000256" key="5">
    <source>
        <dbReference type="ARBA" id="ARBA00022475"/>
    </source>
</evidence>
<dbReference type="InterPro" id="IPR013112">
    <property type="entry name" value="FAD-bd_8"/>
</dbReference>
<keyword evidence="6 15" id="KW-0812">Transmembrane</keyword>
<organism evidence="17 18">
    <name type="scientific">Neurospora hispaniola</name>
    <dbReference type="NCBI Taxonomy" id="588809"/>
    <lineage>
        <taxon>Eukaryota</taxon>
        <taxon>Fungi</taxon>
        <taxon>Dikarya</taxon>
        <taxon>Ascomycota</taxon>
        <taxon>Pezizomycotina</taxon>
        <taxon>Sordariomycetes</taxon>
        <taxon>Sordariomycetidae</taxon>
        <taxon>Sordariales</taxon>
        <taxon>Sordariaceae</taxon>
        <taxon>Neurospora</taxon>
    </lineage>
</organism>
<evidence type="ECO:0000256" key="6">
    <source>
        <dbReference type="ARBA" id="ARBA00022692"/>
    </source>
</evidence>
<feature type="compositionally biased region" description="Polar residues" evidence="14">
    <location>
        <begin position="537"/>
        <end position="557"/>
    </location>
</feature>
<dbReference type="GO" id="GO:0052851">
    <property type="term" value="F:ferric-chelate reductase (NADPH) activity"/>
    <property type="evidence" value="ECO:0007669"/>
    <property type="project" value="UniProtKB-EC"/>
</dbReference>
<keyword evidence="5" id="KW-1003">Cell membrane</keyword>
<keyword evidence="18" id="KW-1185">Reference proteome</keyword>
<dbReference type="Pfam" id="PF08030">
    <property type="entry name" value="NAD_binding_6"/>
    <property type="match status" value="1"/>
</dbReference>
<dbReference type="EMBL" id="JAULSX010000003">
    <property type="protein sequence ID" value="KAK3495244.1"/>
    <property type="molecule type" value="Genomic_DNA"/>
</dbReference>
<dbReference type="InterPro" id="IPR017938">
    <property type="entry name" value="Riboflavin_synthase-like_b-brl"/>
</dbReference>
<gene>
    <name evidence="17" type="ORF">B0T23DRAFT_129504</name>
</gene>
<dbReference type="PANTHER" id="PTHR32361">
    <property type="entry name" value="FERRIC/CUPRIC REDUCTASE TRANSMEMBRANE COMPONENT"/>
    <property type="match status" value="1"/>
</dbReference>
<feature type="transmembrane region" description="Helical" evidence="15">
    <location>
        <begin position="38"/>
        <end position="58"/>
    </location>
</feature>
<dbReference type="PANTHER" id="PTHR32361:SF9">
    <property type="entry name" value="FERRIC REDUCTASE TRANSMEMBRANE COMPONENT 3-RELATED"/>
    <property type="match status" value="1"/>
</dbReference>
<feature type="domain" description="FAD-binding FR-type" evidence="16">
    <location>
        <begin position="316"/>
        <end position="427"/>
    </location>
</feature>
<feature type="transmembrane region" description="Helical" evidence="15">
    <location>
        <begin position="158"/>
        <end position="178"/>
    </location>
</feature>
<dbReference type="RefSeq" id="XP_062694673.1">
    <property type="nucleotide sequence ID" value="XM_062832167.1"/>
</dbReference>
<evidence type="ECO:0000256" key="11">
    <source>
        <dbReference type="ARBA" id="ARBA00023136"/>
    </source>
</evidence>
<dbReference type="GO" id="GO:0006826">
    <property type="term" value="P:iron ion transport"/>
    <property type="evidence" value="ECO:0007669"/>
    <property type="project" value="TreeGrafter"/>
</dbReference>
<feature type="compositionally biased region" description="Basic and acidic residues" evidence="14">
    <location>
        <begin position="520"/>
        <end position="531"/>
    </location>
</feature>
<dbReference type="InterPro" id="IPR051410">
    <property type="entry name" value="Ferric/Cupric_Reductase"/>
</dbReference>
<feature type="transmembrane region" description="Helical" evidence="15">
    <location>
        <begin position="119"/>
        <end position="138"/>
    </location>
</feature>
<dbReference type="AlphaFoldDB" id="A0AAJ0IAX8"/>
<dbReference type="Pfam" id="PF01794">
    <property type="entry name" value="Ferric_reduct"/>
    <property type="match status" value="1"/>
</dbReference>
<evidence type="ECO:0000256" key="15">
    <source>
        <dbReference type="SAM" id="Phobius"/>
    </source>
</evidence>
<dbReference type="GO" id="GO:0015677">
    <property type="term" value="P:copper ion import"/>
    <property type="evidence" value="ECO:0007669"/>
    <property type="project" value="TreeGrafter"/>
</dbReference>
<dbReference type="SFLD" id="SFLDS00052">
    <property type="entry name" value="Ferric_Reductase_Domain"/>
    <property type="match status" value="1"/>
</dbReference>
<keyword evidence="4" id="KW-0813">Transport</keyword>
<comment type="subcellular location">
    <subcellularLocation>
        <location evidence="1">Cell membrane</location>
        <topology evidence="1">Multi-pass membrane protein</topology>
    </subcellularLocation>
</comment>
<feature type="region of interest" description="Disordered" evidence="14">
    <location>
        <begin position="512"/>
        <end position="570"/>
    </location>
</feature>
<keyword evidence="8 15" id="KW-1133">Transmembrane helix</keyword>
<keyword evidence="12" id="KW-0325">Glycoprotein</keyword>
<dbReference type="EC" id="1.16.1.9" evidence="3"/>
<dbReference type="CDD" id="cd06186">
    <property type="entry name" value="NOX_Duox_like_FAD_NADP"/>
    <property type="match status" value="1"/>
</dbReference>
<dbReference type="Gene3D" id="2.40.30.10">
    <property type="entry name" value="Translation factors"/>
    <property type="match status" value="1"/>
</dbReference>
<dbReference type="Pfam" id="PF08022">
    <property type="entry name" value="FAD_binding_8"/>
    <property type="match status" value="1"/>
</dbReference>
<evidence type="ECO:0000256" key="8">
    <source>
        <dbReference type="ARBA" id="ARBA00022989"/>
    </source>
</evidence>
<evidence type="ECO:0000256" key="13">
    <source>
        <dbReference type="ARBA" id="ARBA00048483"/>
    </source>
</evidence>
<dbReference type="SUPFAM" id="SSF63380">
    <property type="entry name" value="Riboflavin synthase domain-like"/>
    <property type="match status" value="1"/>
</dbReference>
<dbReference type="Proteomes" id="UP001285908">
    <property type="component" value="Unassembled WGS sequence"/>
</dbReference>
<evidence type="ECO:0000313" key="18">
    <source>
        <dbReference type="Proteomes" id="UP001285908"/>
    </source>
</evidence>
<dbReference type="Gene3D" id="3.40.50.80">
    <property type="entry name" value="Nucleotide-binding domain of ferredoxin-NADP reductase (FNR) module"/>
    <property type="match status" value="1"/>
</dbReference>
<evidence type="ECO:0000256" key="2">
    <source>
        <dbReference type="ARBA" id="ARBA00006278"/>
    </source>
</evidence>
<evidence type="ECO:0000313" key="17">
    <source>
        <dbReference type="EMBL" id="KAK3495244.1"/>
    </source>
</evidence>
<feature type="transmembrane region" description="Helical" evidence="15">
    <location>
        <begin position="190"/>
        <end position="208"/>
    </location>
</feature>
<reference evidence="17 18" key="1">
    <citation type="journal article" date="2023" name="Mol. Phylogenet. Evol.">
        <title>Genome-scale phylogeny and comparative genomics of the fungal order Sordariales.</title>
        <authorList>
            <person name="Hensen N."/>
            <person name="Bonometti L."/>
            <person name="Westerberg I."/>
            <person name="Brannstrom I.O."/>
            <person name="Guillou S."/>
            <person name="Cros-Aarteil S."/>
            <person name="Calhoun S."/>
            <person name="Haridas S."/>
            <person name="Kuo A."/>
            <person name="Mondo S."/>
            <person name="Pangilinan J."/>
            <person name="Riley R."/>
            <person name="LaButti K."/>
            <person name="Andreopoulos B."/>
            <person name="Lipzen A."/>
            <person name="Chen C."/>
            <person name="Yan M."/>
            <person name="Daum C."/>
            <person name="Ng V."/>
            <person name="Clum A."/>
            <person name="Steindorff A."/>
            <person name="Ohm R.A."/>
            <person name="Martin F."/>
            <person name="Silar P."/>
            <person name="Natvig D.O."/>
            <person name="Lalanne C."/>
            <person name="Gautier V."/>
            <person name="Ament-Velasquez S.L."/>
            <person name="Kruys A."/>
            <person name="Hutchinson M.I."/>
            <person name="Powell A.J."/>
            <person name="Barry K."/>
            <person name="Miller A.N."/>
            <person name="Grigoriev I.V."/>
            <person name="Debuchy R."/>
            <person name="Gladieux P."/>
            <person name="Hiltunen Thoren M."/>
            <person name="Johannesson H."/>
        </authorList>
    </citation>
    <scope>NUCLEOTIDE SEQUENCE [LARGE SCALE GENOMIC DNA]</scope>
    <source>
        <strain evidence="17 18">FGSC 10403</strain>
    </source>
</reference>
<evidence type="ECO:0000256" key="7">
    <source>
        <dbReference type="ARBA" id="ARBA00022982"/>
    </source>
</evidence>
<evidence type="ECO:0000256" key="9">
    <source>
        <dbReference type="ARBA" id="ARBA00023002"/>
    </source>
</evidence>
<name>A0AAJ0IAX8_9PEZI</name>
<comment type="similarity">
    <text evidence="2">Belongs to the ferric reductase (FRE) family.</text>
</comment>
<feature type="transmembrane region" description="Helical" evidence="15">
    <location>
        <begin position="228"/>
        <end position="247"/>
    </location>
</feature>
<evidence type="ECO:0000256" key="4">
    <source>
        <dbReference type="ARBA" id="ARBA00022448"/>
    </source>
</evidence>
<keyword evidence="11 15" id="KW-0472">Membrane</keyword>
<feature type="transmembrane region" description="Helical" evidence="15">
    <location>
        <begin position="254"/>
        <end position="274"/>
    </location>
</feature>
<dbReference type="SFLD" id="SFLDG01168">
    <property type="entry name" value="Ferric_reductase_subgroup_(FRE"/>
    <property type="match status" value="1"/>
</dbReference>
<proteinExistence type="inferred from homology"/>
<dbReference type="InterPro" id="IPR017927">
    <property type="entry name" value="FAD-bd_FR_type"/>
</dbReference>
<keyword evidence="7" id="KW-0249">Electron transport</keyword>
<evidence type="ECO:0000256" key="1">
    <source>
        <dbReference type="ARBA" id="ARBA00004651"/>
    </source>
</evidence>
<comment type="catalytic activity">
    <reaction evidence="13">
        <text>2 a Fe(II)-siderophore + NADP(+) + H(+) = 2 a Fe(III)-siderophore + NADPH</text>
        <dbReference type="Rhea" id="RHEA:28795"/>
        <dbReference type="Rhea" id="RHEA-COMP:11342"/>
        <dbReference type="Rhea" id="RHEA-COMP:11344"/>
        <dbReference type="ChEBI" id="CHEBI:15378"/>
        <dbReference type="ChEBI" id="CHEBI:29033"/>
        <dbReference type="ChEBI" id="CHEBI:29034"/>
        <dbReference type="ChEBI" id="CHEBI:57783"/>
        <dbReference type="ChEBI" id="CHEBI:58349"/>
        <dbReference type="EC" id="1.16.1.9"/>
    </reaction>
</comment>
<sequence>MERMERRHGGHDMSSMGGMSMGGPNSFQGTNMGLAHDFWYIIAAVLGFLALCRLVNLYKSRTRLQKRFANSVQYPTKPSNQFLEIWATLTALVRESSYPQLYVPSSWFSWMTPPPLGRVITLLVYWAIIISMMTANAIKNDAFFWERIGFRNAWITVMQMPLLYLLASKCSIIGSIVGTGHERLNWLHRWVGRTMFATGAVHGWHFFTEWQRAGILEFQMQMMGMVKYGMAAWAVLGWSLISGFAPLRRLGYEFFVLQHLVSAVLFIWLVYVHIPAYARWNVWFSIGALCFDRACRTVLLVWQNVKFRPNRSKCKGGQRIGHFAQIKAVGDSITVINIKDVHFKWKAGQHLYLWAPAIGPMEAHPYTIACAHQLPGTCICNSIQLVVRKHGGFSKRLHERAMKDHAEEKKGNYTVFVSGPYGMPPRLDIYETVILISASTGASFTLPILEDLLAKASTNCVKRIDFLLTTKQGEEIDFYVKRLHEFLDGAKEVGIELLVHVAITQSGSSSLPPLSILPTTRERERTEEKSSSRASSWDSNLGKTRTESSPDSIQPSGDQEKRANTIGGGGRDVEDIIFSLTPRRPLSNASVDSHVHYSTTRPDIAAFIRAPVEATGGETKVVVCGGPSLVAKVRNCVASLADERAVHKGTGAQGIGLFVEEYAF</sequence>
<evidence type="ECO:0000256" key="12">
    <source>
        <dbReference type="ARBA" id="ARBA00023180"/>
    </source>
</evidence>
<evidence type="ECO:0000256" key="14">
    <source>
        <dbReference type="SAM" id="MobiDB-lite"/>
    </source>
</evidence>
<evidence type="ECO:0000259" key="16">
    <source>
        <dbReference type="PROSITE" id="PS51384"/>
    </source>
</evidence>
<evidence type="ECO:0000256" key="3">
    <source>
        <dbReference type="ARBA" id="ARBA00012668"/>
    </source>
</evidence>
<comment type="caution">
    <text evidence="17">The sequence shown here is derived from an EMBL/GenBank/DDBJ whole genome shotgun (WGS) entry which is preliminary data.</text>
</comment>
<dbReference type="GO" id="GO:0005886">
    <property type="term" value="C:plasma membrane"/>
    <property type="evidence" value="ECO:0007669"/>
    <property type="project" value="UniProtKB-SubCell"/>
</dbReference>
<dbReference type="PROSITE" id="PS51384">
    <property type="entry name" value="FAD_FR"/>
    <property type="match status" value="1"/>
</dbReference>
<dbReference type="InterPro" id="IPR013121">
    <property type="entry name" value="Fe_red_NAD-bd_6"/>
</dbReference>
<evidence type="ECO:0000256" key="10">
    <source>
        <dbReference type="ARBA" id="ARBA00023065"/>
    </source>
</evidence>
<feature type="compositionally biased region" description="Basic and acidic residues" evidence="14">
    <location>
        <begin position="1"/>
        <end position="11"/>
    </location>
</feature>
<accession>A0AAJ0IAX8</accession>
<dbReference type="InterPro" id="IPR013130">
    <property type="entry name" value="Fe3_Rdtase_TM_dom"/>
</dbReference>
<keyword evidence="10" id="KW-0406">Ion transport</keyword>